<evidence type="ECO:0000313" key="3">
    <source>
        <dbReference type="Proteomes" id="UP000054223"/>
    </source>
</evidence>
<dbReference type="RefSeq" id="WP_059071089.1">
    <property type="nucleotide sequence ID" value="NZ_LNAL01000007.1"/>
</dbReference>
<feature type="coiled-coil region" evidence="1">
    <location>
        <begin position="15"/>
        <end position="42"/>
    </location>
</feature>
<dbReference type="OrthoDB" id="884723at2"/>
<organism evidence="2 3">
    <name type="scientific">Solirubrum puertoriconensis</name>
    <dbReference type="NCBI Taxonomy" id="1751427"/>
    <lineage>
        <taxon>Bacteria</taxon>
        <taxon>Pseudomonadati</taxon>
        <taxon>Bacteroidota</taxon>
        <taxon>Cytophagia</taxon>
        <taxon>Cytophagales</taxon>
    </lineage>
</organism>
<name>A0A9X0L4C6_SOLP1</name>
<comment type="caution">
    <text evidence="2">The sequence shown here is derived from an EMBL/GenBank/DDBJ whole genome shotgun (WGS) entry which is preliminary data.</text>
</comment>
<evidence type="ECO:0000256" key="1">
    <source>
        <dbReference type="SAM" id="Coils"/>
    </source>
</evidence>
<proteinExistence type="predicted"/>
<dbReference type="EMBL" id="LNAL01000007">
    <property type="protein sequence ID" value="KUG07465.1"/>
    <property type="molecule type" value="Genomic_DNA"/>
</dbReference>
<sequence length="131" mass="14805">MSSNLDYLDPNLVPLEQKVIAYLEAEEDLRQAEVEARSLQSAHPSAAEVAANNFIQNIPPVEPPRPLAEVQQQIQRLQQTIAQLRDEVMQLLPARDEWVKVNLGYGPSRVGAFRLDNPKPGQPEYMLRVVH</sequence>
<gene>
    <name evidence="2" type="ORF">ASU33_14040</name>
</gene>
<evidence type="ECO:0000313" key="2">
    <source>
        <dbReference type="EMBL" id="KUG07465.1"/>
    </source>
</evidence>
<keyword evidence="3" id="KW-1185">Reference proteome</keyword>
<dbReference type="AlphaFoldDB" id="A0A9X0L4C6"/>
<protein>
    <submittedName>
        <fullName evidence="2">Uncharacterized protein</fullName>
    </submittedName>
</protein>
<dbReference type="Proteomes" id="UP000054223">
    <property type="component" value="Unassembled WGS sequence"/>
</dbReference>
<keyword evidence="1" id="KW-0175">Coiled coil</keyword>
<accession>A0A9X0L4C6</accession>
<reference evidence="2 3" key="1">
    <citation type="submission" date="2015-11" db="EMBL/GenBank/DDBJ databases">
        <title>Solirubrum puertoriconensis gen. nov. an environmental bacteria isolated in Puerto Rico.</title>
        <authorList>
            <person name="Cuebas-Irizarry M.F."/>
            <person name="Montalvo-Rodriguez R."/>
        </authorList>
    </citation>
    <scope>NUCLEOTIDE SEQUENCE [LARGE SCALE GENOMIC DNA]</scope>
    <source>
        <strain evidence="2 3">MC1A</strain>
    </source>
</reference>